<protein>
    <recommendedName>
        <fullName evidence="3">Pyrrolo-quinoline quinone</fullName>
    </recommendedName>
</protein>
<proteinExistence type="predicted"/>
<dbReference type="AlphaFoldDB" id="A0A1U9UNY8"/>
<evidence type="ECO:0008006" key="3">
    <source>
        <dbReference type="Google" id="ProtNLM"/>
    </source>
</evidence>
<evidence type="ECO:0000313" key="1">
    <source>
        <dbReference type="EMBL" id="AQV94382.1"/>
    </source>
</evidence>
<reference evidence="2" key="1">
    <citation type="submission" date="2017-02" db="EMBL/GenBank/DDBJ databases">
        <title>Complete genome sequence of Cupriavidus necator strain NH9, a 3-chlorobenzoate degrader.</title>
        <authorList>
            <person name="Moriuchi R."/>
            <person name="Dohra H."/>
            <person name="Ogawa N."/>
        </authorList>
    </citation>
    <scope>NUCLEOTIDE SEQUENCE [LARGE SCALE GENOMIC DNA]</scope>
    <source>
        <strain evidence="2">NH9</strain>
    </source>
</reference>
<dbReference type="SUPFAM" id="SSF50998">
    <property type="entry name" value="Quinoprotein alcohol dehydrogenase-like"/>
    <property type="match status" value="1"/>
</dbReference>
<dbReference type="InterPro" id="IPR011047">
    <property type="entry name" value="Quinoprotein_ADH-like_sf"/>
</dbReference>
<name>A0A1U9UNY8_CUPNE</name>
<accession>A0A1U9UNY8</accession>
<sequence>MGDQLICLNLETGSKEWSRRVDAATCFGVYWYPPHKALVSHGELEICRLSLEGDEIWSATGADIFSEGFRCLPVGIEAIDFNRSVYLFDYQTGALLVGE</sequence>
<gene>
    <name evidence="1" type="ORF">BJN34_10830</name>
</gene>
<dbReference type="EMBL" id="CP017757">
    <property type="protein sequence ID" value="AQV94382.1"/>
    <property type="molecule type" value="Genomic_DNA"/>
</dbReference>
<dbReference type="KEGG" id="cuh:BJN34_10830"/>
<dbReference type="Proteomes" id="UP000189627">
    <property type="component" value="Chromosome 1"/>
</dbReference>
<organism evidence="1 2">
    <name type="scientific">Cupriavidus necator</name>
    <name type="common">Alcaligenes eutrophus</name>
    <name type="synonym">Ralstonia eutropha</name>
    <dbReference type="NCBI Taxonomy" id="106590"/>
    <lineage>
        <taxon>Bacteria</taxon>
        <taxon>Pseudomonadati</taxon>
        <taxon>Pseudomonadota</taxon>
        <taxon>Betaproteobacteria</taxon>
        <taxon>Burkholderiales</taxon>
        <taxon>Burkholderiaceae</taxon>
        <taxon>Cupriavidus</taxon>
    </lineage>
</organism>
<evidence type="ECO:0000313" key="2">
    <source>
        <dbReference type="Proteomes" id="UP000189627"/>
    </source>
</evidence>